<dbReference type="PANTHER" id="PTHR48069:SF3">
    <property type="entry name" value="DIHYDROFOLATE REDUCTASE"/>
    <property type="match status" value="1"/>
</dbReference>
<accession>A0A1U9JVS8</accession>
<dbReference type="GO" id="GO:0046655">
    <property type="term" value="P:folic acid metabolic process"/>
    <property type="evidence" value="ECO:0007669"/>
    <property type="project" value="TreeGrafter"/>
</dbReference>
<dbReference type="GO" id="GO:0006730">
    <property type="term" value="P:one-carbon metabolic process"/>
    <property type="evidence" value="ECO:0007669"/>
    <property type="project" value="UniProtKB-KW"/>
</dbReference>
<evidence type="ECO:0000256" key="2">
    <source>
        <dbReference type="ARBA" id="ARBA00009539"/>
    </source>
</evidence>
<dbReference type="GO" id="GO:0005829">
    <property type="term" value="C:cytosol"/>
    <property type="evidence" value="ECO:0007669"/>
    <property type="project" value="TreeGrafter"/>
</dbReference>
<evidence type="ECO:0000256" key="8">
    <source>
        <dbReference type="PIRNR" id="PIRNR000194"/>
    </source>
</evidence>
<evidence type="ECO:0000256" key="5">
    <source>
        <dbReference type="ARBA" id="ARBA00022857"/>
    </source>
</evidence>
<keyword evidence="5 8" id="KW-0521">NADP</keyword>
<comment type="similarity">
    <text evidence="2 8 9">Belongs to the dihydrofolate reductase family.</text>
</comment>
<dbReference type="PANTHER" id="PTHR48069">
    <property type="entry name" value="DIHYDROFOLATE REDUCTASE"/>
    <property type="match status" value="1"/>
</dbReference>
<comment type="pathway">
    <text evidence="1 8">Cofactor biosynthesis; tetrahydrofolate biosynthesis; 5,6,7,8-tetrahydrofolate from 7,8-dihydrofolate: step 1/1.</text>
</comment>
<protein>
    <recommendedName>
        <fullName evidence="3 8">Dihydrofolate reductase</fullName>
        <ecNumber evidence="3 8">1.5.1.3</ecNumber>
    </recommendedName>
</protein>
<evidence type="ECO:0000313" key="11">
    <source>
        <dbReference type="EMBL" id="AQS41984.1"/>
    </source>
</evidence>
<evidence type="ECO:0000256" key="3">
    <source>
        <dbReference type="ARBA" id="ARBA00012856"/>
    </source>
</evidence>
<dbReference type="PRINTS" id="PR00070">
    <property type="entry name" value="DHFR"/>
</dbReference>
<keyword evidence="4 8" id="KW-0554">One-carbon metabolism</keyword>
<proteinExistence type="inferred from homology"/>
<gene>
    <name evidence="11" type="primary">folA</name>
    <name evidence="11" type="ORF">BHV28_13000</name>
</gene>
<dbReference type="Proteomes" id="UP000188912">
    <property type="component" value="Chromosome"/>
</dbReference>
<dbReference type="PROSITE" id="PS00075">
    <property type="entry name" value="DHFR_1"/>
    <property type="match status" value="1"/>
</dbReference>
<evidence type="ECO:0000256" key="7">
    <source>
        <dbReference type="ARBA" id="ARBA00025067"/>
    </source>
</evidence>
<dbReference type="GO" id="GO:0046452">
    <property type="term" value="P:dihydrofolate metabolic process"/>
    <property type="evidence" value="ECO:0007669"/>
    <property type="project" value="TreeGrafter"/>
</dbReference>
<dbReference type="InterPro" id="IPR001796">
    <property type="entry name" value="DHFR_dom"/>
</dbReference>
<keyword evidence="12" id="KW-1185">Reference proteome</keyword>
<keyword evidence="6 8" id="KW-0560">Oxidoreductase</keyword>
<organism evidence="11 12">
    <name type="scientific">Candidatus Tokpelaia hoelldobleri</name>
    <dbReference type="NCBI Taxonomy" id="1902579"/>
    <lineage>
        <taxon>Bacteria</taxon>
        <taxon>Pseudomonadati</taxon>
        <taxon>Pseudomonadota</taxon>
        <taxon>Alphaproteobacteria</taxon>
        <taxon>Hyphomicrobiales</taxon>
        <taxon>Candidatus Tokpelaia</taxon>
    </lineage>
</organism>
<evidence type="ECO:0000256" key="4">
    <source>
        <dbReference type="ARBA" id="ARBA00022563"/>
    </source>
</evidence>
<dbReference type="KEGG" id="thd:BHV28_13000"/>
<dbReference type="EC" id="1.5.1.3" evidence="3 8"/>
<dbReference type="CDD" id="cd00209">
    <property type="entry name" value="DHFR"/>
    <property type="match status" value="1"/>
</dbReference>
<dbReference type="AlphaFoldDB" id="A0A1U9JVS8"/>
<dbReference type="Gene3D" id="3.40.430.10">
    <property type="entry name" value="Dihydrofolate Reductase, subunit A"/>
    <property type="match status" value="1"/>
</dbReference>
<evidence type="ECO:0000313" key="12">
    <source>
        <dbReference type="Proteomes" id="UP000188912"/>
    </source>
</evidence>
<dbReference type="GO" id="GO:0004146">
    <property type="term" value="F:dihydrofolate reductase activity"/>
    <property type="evidence" value="ECO:0007669"/>
    <property type="project" value="UniProtKB-EC"/>
</dbReference>
<sequence length="174" mass="19518">MRVKLSLIAAMTENGVIGRNNAMPWRLSSDLKRFKALTLGKPVIMGRKTWGSLGRPLAHRLNIVITRDPAFRAEGASLVHTLDEARQLAVNAAQKAGLDEIFVIGGSEIFRQALPYADKMYLTEILTHLEGDTYFPPFVPGDWQAVFSEMLPAGEKDEYPTRFVVYERNSHMRG</sequence>
<dbReference type="Pfam" id="PF00186">
    <property type="entry name" value="DHFR_1"/>
    <property type="match status" value="1"/>
</dbReference>
<dbReference type="UniPathway" id="UPA00077">
    <property type="reaction ID" value="UER00158"/>
</dbReference>
<evidence type="ECO:0000256" key="6">
    <source>
        <dbReference type="ARBA" id="ARBA00023002"/>
    </source>
</evidence>
<evidence type="ECO:0000256" key="9">
    <source>
        <dbReference type="RuleBase" id="RU004474"/>
    </source>
</evidence>
<dbReference type="SUPFAM" id="SSF53597">
    <property type="entry name" value="Dihydrofolate reductase-like"/>
    <property type="match status" value="1"/>
</dbReference>
<dbReference type="InterPro" id="IPR024072">
    <property type="entry name" value="DHFR-like_dom_sf"/>
</dbReference>
<feature type="domain" description="DHFR" evidence="10">
    <location>
        <begin position="4"/>
        <end position="168"/>
    </location>
</feature>
<dbReference type="InterPro" id="IPR017925">
    <property type="entry name" value="DHFR_CS"/>
</dbReference>
<dbReference type="InterPro" id="IPR012259">
    <property type="entry name" value="DHFR"/>
</dbReference>
<comment type="catalytic activity">
    <reaction evidence="8">
        <text>(6S)-5,6,7,8-tetrahydrofolate + NADP(+) = 7,8-dihydrofolate + NADPH + H(+)</text>
        <dbReference type="Rhea" id="RHEA:15009"/>
        <dbReference type="ChEBI" id="CHEBI:15378"/>
        <dbReference type="ChEBI" id="CHEBI:57451"/>
        <dbReference type="ChEBI" id="CHEBI:57453"/>
        <dbReference type="ChEBI" id="CHEBI:57783"/>
        <dbReference type="ChEBI" id="CHEBI:58349"/>
        <dbReference type="EC" id="1.5.1.3"/>
    </reaction>
</comment>
<dbReference type="GO" id="GO:0046654">
    <property type="term" value="P:tetrahydrofolate biosynthetic process"/>
    <property type="evidence" value="ECO:0007669"/>
    <property type="project" value="UniProtKB-UniPathway"/>
</dbReference>
<evidence type="ECO:0000256" key="1">
    <source>
        <dbReference type="ARBA" id="ARBA00004903"/>
    </source>
</evidence>
<dbReference type="FunFam" id="3.40.430.10:FF:000001">
    <property type="entry name" value="Dihydrofolate reductase"/>
    <property type="match status" value="1"/>
</dbReference>
<reference evidence="11 12" key="2">
    <citation type="journal article" date="2016" name="Sci. Rep.">
        <title>The genome of Rhizobiales bacteria in predatory ants reveals urease gene functions but no genes for nitrogen fixation.</title>
        <authorList>
            <person name="Neuvonen M.M."/>
            <person name="Tamarit D."/>
            <person name="Naslund K."/>
            <person name="Liebig J."/>
            <person name="Feldhaar H."/>
            <person name="Moran N.A."/>
            <person name="Guy L."/>
            <person name="Andersson S.G."/>
        </authorList>
    </citation>
    <scope>NUCLEOTIDE SEQUENCE [LARGE SCALE GENOMIC DNA]</scope>
    <source>
        <strain evidence="11 12">Hsal</strain>
    </source>
</reference>
<dbReference type="PROSITE" id="PS51330">
    <property type="entry name" value="DHFR_2"/>
    <property type="match status" value="1"/>
</dbReference>
<dbReference type="GO" id="GO:0070401">
    <property type="term" value="F:NADP+ binding"/>
    <property type="evidence" value="ECO:0007669"/>
    <property type="project" value="UniProtKB-ARBA"/>
</dbReference>
<comment type="function">
    <text evidence="7 8">Key enzyme in folate metabolism. Catalyzes an essential reaction for de novo glycine and purine synthesis, and for DNA precursor synthesis.</text>
</comment>
<dbReference type="STRING" id="1902579.BHV28_13000"/>
<name>A0A1U9JVS8_9HYPH</name>
<reference evidence="11 12" key="1">
    <citation type="journal article" date="2010" name="Science">
        <title>Genomic comparison of the ants Camponotus floridanus and Harpegnathos saltator.</title>
        <authorList>
            <person name="Bonasio R."/>
            <person name="Zhang G."/>
            <person name="Ye C."/>
            <person name="Mutti N.S."/>
            <person name="Fang X."/>
            <person name="Qin N."/>
            <person name="Donahue G."/>
            <person name="Yang P."/>
            <person name="Li Q."/>
            <person name="Li C."/>
            <person name="Zhang P."/>
            <person name="Huang Z."/>
            <person name="Berger S.L."/>
            <person name="Reinberg D."/>
            <person name="Wang J."/>
            <person name="Liebig J."/>
        </authorList>
    </citation>
    <scope>NUCLEOTIDE SEQUENCE [LARGE SCALE GENOMIC DNA]</scope>
    <source>
        <strain evidence="11 12">Hsal</strain>
    </source>
</reference>
<dbReference type="PIRSF" id="PIRSF000194">
    <property type="entry name" value="DHFR"/>
    <property type="match status" value="1"/>
</dbReference>
<evidence type="ECO:0000259" key="10">
    <source>
        <dbReference type="PROSITE" id="PS51330"/>
    </source>
</evidence>
<dbReference type="EMBL" id="CP017315">
    <property type="protein sequence ID" value="AQS41984.1"/>
    <property type="molecule type" value="Genomic_DNA"/>
</dbReference>